<reference evidence="2" key="1">
    <citation type="journal article" date="2013" name="Genetics">
        <title>The draft genome and transcriptome of Panagrellus redivivus are shaped by the harsh demands of a free-living lifestyle.</title>
        <authorList>
            <person name="Srinivasan J."/>
            <person name="Dillman A.R."/>
            <person name="Macchietto M.G."/>
            <person name="Heikkinen L."/>
            <person name="Lakso M."/>
            <person name="Fracchia K.M."/>
            <person name="Antoshechkin I."/>
            <person name="Mortazavi A."/>
            <person name="Wong G."/>
            <person name="Sternberg P.W."/>
        </authorList>
    </citation>
    <scope>NUCLEOTIDE SEQUENCE [LARGE SCALE GENOMIC DNA]</scope>
    <source>
        <strain evidence="2">MT8872</strain>
    </source>
</reference>
<evidence type="ECO:0000256" key="1">
    <source>
        <dbReference type="SAM" id="SignalP"/>
    </source>
</evidence>
<dbReference type="WBParaSite" id="Pan_g15544.t1">
    <property type="protein sequence ID" value="Pan_g15544.t1"/>
    <property type="gene ID" value="Pan_g15544"/>
</dbReference>
<dbReference type="Proteomes" id="UP000492821">
    <property type="component" value="Unassembled WGS sequence"/>
</dbReference>
<evidence type="ECO:0000313" key="3">
    <source>
        <dbReference type="WBParaSite" id="Pan_g15544.t1"/>
    </source>
</evidence>
<dbReference type="AlphaFoldDB" id="A0A7E4V1P5"/>
<evidence type="ECO:0000313" key="2">
    <source>
        <dbReference type="Proteomes" id="UP000492821"/>
    </source>
</evidence>
<feature type="chain" id="PRO_5028939427" evidence="1">
    <location>
        <begin position="19"/>
        <end position="167"/>
    </location>
</feature>
<name>A0A7E4V1P5_PANRE</name>
<feature type="signal peptide" evidence="1">
    <location>
        <begin position="1"/>
        <end position="18"/>
    </location>
</feature>
<organism evidence="2 3">
    <name type="scientific">Panagrellus redivivus</name>
    <name type="common">Microworm</name>
    <dbReference type="NCBI Taxonomy" id="6233"/>
    <lineage>
        <taxon>Eukaryota</taxon>
        <taxon>Metazoa</taxon>
        <taxon>Ecdysozoa</taxon>
        <taxon>Nematoda</taxon>
        <taxon>Chromadorea</taxon>
        <taxon>Rhabditida</taxon>
        <taxon>Tylenchina</taxon>
        <taxon>Panagrolaimomorpha</taxon>
        <taxon>Panagrolaimoidea</taxon>
        <taxon>Panagrolaimidae</taxon>
        <taxon>Panagrellus</taxon>
    </lineage>
</organism>
<sequence>MIILAAFAIFGLIAYGSSLDGLTPCNVESDVVNGTICGRTQDYLRIHNPTMLNITYPGQLFQFTITNWNPFFTAEIPLCYKATLNLVAPFETCPQGYIELLLKNITFGTTTTIVATAFPTHRIEYETFVGFPEIPPLMWIDFGMIDTFSFCMNSRKESFDMSINFGK</sequence>
<protein>
    <submittedName>
        <fullName evidence="3">ML domain-containing protein</fullName>
    </submittedName>
</protein>
<accession>A0A7E4V1P5</accession>
<proteinExistence type="predicted"/>
<keyword evidence="2" id="KW-1185">Reference proteome</keyword>
<reference evidence="3" key="2">
    <citation type="submission" date="2020-10" db="UniProtKB">
        <authorList>
            <consortium name="WormBaseParasite"/>
        </authorList>
    </citation>
    <scope>IDENTIFICATION</scope>
</reference>
<keyword evidence="1" id="KW-0732">Signal</keyword>